<dbReference type="SUPFAM" id="SSF49299">
    <property type="entry name" value="PKD domain"/>
    <property type="match status" value="1"/>
</dbReference>
<dbReference type="PROSITE" id="PS50093">
    <property type="entry name" value="PKD"/>
    <property type="match status" value="1"/>
</dbReference>
<name>A0A4Y3KV13_9CELL</name>
<evidence type="ECO:0000313" key="4">
    <source>
        <dbReference type="Proteomes" id="UP000317046"/>
    </source>
</evidence>
<evidence type="ECO:0000313" key="3">
    <source>
        <dbReference type="EMBL" id="GEA87873.1"/>
    </source>
</evidence>
<reference evidence="3" key="1">
    <citation type="submission" date="2019-06" db="EMBL/GenBank/DDBJ databases">
        <title>Whole genome shotgun sequence of Cellulomonas cellasea NBRC 3753.</title>
        <authorList>
            <person name="Hosoyama A."/>
            <person name="Uohara A."/>
            <person name="Ohji S."/>
            <person name="Ichikawa N."/>
        </authorList>
    </citation>
    <scope>NUCLEOTIDE SEQUENCE [LARGE SCALE GENOMIC DNA]</scope>
    <source>
        <strain evidence="3">NBRC 3753</strain>
    </source>
</reference>
<feature type="domain" description="PKD" evidence="2">
    <location>
        <begin position="198"/>
        <end position="256"/>
    </location>
</feature>
<accession>A0A4Y3KV13</accession>
<dbReference type="InterPro" id="IPR035986">
    <property type="entry name" value="PKD_dom_sf"/>
</dbReference>
<evidence type="ECO:0000259" key="2">
    <source>
        <dbReference type="PROSITE" id="PS50093"/>
    </source>
</evidence>
<gene>
    <name evidence="3" type="ORF">CCE01nite_18220</name>
</gene>
<dbReference type="Proteomes" id="UP000317046">
    <property type="component" value="Unassembled WGS sequence"/>
</dbReference>
<organism evidence="3 4">
    <name type="scientific">Cellulomonas cellasea</name>
    <dbReference type="NCBI Taxonomy" id="43670"/>
    <lineage>
        <taxon>Bacteria</taxon>
        <taxon>Bacillati</taxon>
        <taxon>Actinomycetota</taxon>
        <taxon>Actinomycetes</taxon>
        <taxon>Micrococcales</taxon>
        <taxon>Cellulomonadaceae</taxon>
        <taxon>Cellulomonas</taxon>
    </lineage>
</organism>
<dbReference type="CDD" id="cd00146">
    <property type="entry name" value="PKD"/>
    <property type="match status" value="1"/>
</dbReference>
<protein>
    <recommendedName>
        <fullName evidence="2">PKD domain-containing protein</fullName>
    </recommendedName>
</protein>
<feature type="signal peptide" evidence="1">
    <location>
        <begin position="1"/>
        <end position="26"/>
    </location>
</feature>
<sequence>MGAARRVTSVGIMAAVAILVSTPALAGFESDAEAEKDTVFVRARLAHETEQGWLAAKASSTPAARLVEYARAELCDVSSQFLTSTLDGACDPADGAITPPDCGLGIAPALPLWARYRIAENEPWTRWDRISDYYCPQDVLPEFTAEDFRRLPLTPSPVTPQPSNPNLLTGLGLVVHTTADPQDHPTTLLDFPITVRATPTGYTWDFGDGTRTTTTHPGAPYPAGHDHLPGDPVYPHGVIGHPYPSLGTYTPTLTTTWTGQYLIAGTTDWRPIDGTATTTTALPTVTIHDATSHLVADNCHQNPHGPGC</sequence>
<keyword evidence="1" id="KW-0732">Signal</keyword>
<comment type="caution">
    <text evidence="3">The sequence shown here is derived from an EMBL/GenBank/DDBJ whole genome shotgun (WGS) entry which is preliminary data.</text>
</comment>
<feature type="chain" id="PRO_5021499876" description="PKD domain-containing protein" evidence="1">
    <location>
        <begin position="27"/>
        <end position="308"/>
    </location>
</feature>
<dbReference type="EMBL" id="BJLR01000017">
    <property type="protein sequence ID" value="GEA87873.1"/>
    <property type="molecule type" value="Genomic_DNA"/>
</dbReference>
<dbReference type="InterPro" id="IPR000601">
    <property type="entry name" value="PKD_dom"/>
</dbReference>
<evidence type="ECO:0000256" key="1">
    <source>
        <dbReference type="SAM" id="SignalP"/>
    </source>
</evidence>
<keyword evidence="4" id="KW-1185">Reference proteome</keyword>
<proteinExistence type="predicted"/>
<dbReference type="AlphaFoldDB" id="A0A4Y3KV13"/>